<name>A0AA38C0U3_TAXCH</name>
<dbReference type="PANTHER" id="PTHR32370">
    <property type="entry name" value="OS12G0117600 PROTEIN"/>
    <property type="match status" value="1"/>
</dbReference>
<comment type="pathway">
    <text evidence="1">Protein modification; protein ubiquitination.</text>
</comment>
<keyword evidence="8" id="KW-1185">Reference proteome</keyword>
<dbReference type="Proteomes" id="UP000824469">
    <property type="component" value="Unassembled WGS sequence"/>
</dbReference>
<feature type="compositionally biased region" description="Polar residues" evidence="4">
    <location>
        <begin position="35"/>
        <end position="56"/>
    </location>
</feature>
<evidence type="ECO:0000256" key="1">
    <source>
        <dbReference type="ARBA" id="ARBA00004906"/>
    </source>
</evidence>
<feature type="non-terminal residue" evidence="7">
    <location>
        <position position="782"/>
    </location>
</feature>
<feature type="compositionally biased region" description="Basic and acidic residues" evidence="4">
    <location>
        <begin position="656"/>
        <end position="668"/>
    </location>
</feature>
<keyword evidence="2" id="KW-0833">Ubl conjugation pathway</keyword>
<dbReference type="InterPro" id="IPR043454">
    <property type="entry name" value="NPH3/RPT2-like"/>
</dbReference>
<comment type="caution">
    <text evidence="7">The sequence shown here is derived from an EMBL/GenBank/DDBJ whole genome shotgun (WGS) entry which is preliminary data.</text>
</comment>
<accession>A0AA38C0U3</accession>
<evidence type="ECO:0000256" key="3">
    <source>
        <dbReference type="SAM" id="Coils"/>
    </source>
</evidence>
<reference evidence="7 8" key="1">
    <citation type="journal article" date="2021" name="Nat. Plants">
        <title>The Taxus genome provides insights into paclitaxel biosynthesis.</title>
        <authorList>
            <person name="Xiong X."/>
            <person name="Gou J."/>
            <person name="Liao Q."/>
            <person name="Li Y."/>
            <person name="Zhou Q."/>
            <person name="Bi G."/>
            <person name="Li C."/>
            <person name="Du R."/>
            <person name="Wang X."/>
            <person name="Sun T."/>
            <person name="Guo L."/>
            <person name="Liang H."/>
            <person name="Lu P."/>
            <person name="Wu Y."/>
            <person name="Zhang Z."/>
            <person name="Ro D.K."/>
            <person name="Shang Y."/>
            <person name="Huang S."/>
            <person name="Yan J."/>
        </authorList>
    </citation>
    <scope>NUCLEOTIDE SEQUENCE [LARGE SCALE GENOMIC DNA]</scope>
    <source>
        <strain evidence="7">Ta-2019</strain>
    </source>
</reference>
<sequence>HHSANLAVFMAIGSGGRNGLGIVDTIYEDDEELQESSPLTEDNRLRNSGSLDGSSMQADSSWIVFENGEYGTGVSSATYPDEKSLETIVNSWSKATGFSTNVAVHILGSSFHLHKFPLVSMSGYFSRKLKEANEIHLNSCPGGPKIFELIAAHCYGSTIPMEPSTIAAIRCASEFFEMTEAYFVGNLCKRSHRYFKDTVLKNWNHAIEALRCCEELHPIAQELGMVGTCIEAISFLTCTEIEKRAPVSTPVAPLELTFGGGHMENLINDLITIPLDYFRQIIESIRRQGIDEKFICRSVFLYTDRSVFDCVDFQGLNMKQDKNYEMKNVVECMVRLLPVGNYIVPITFMFGLLRCALAWNADKGCSIKLENKIAAQLDQATAADFLLPLKNDNDEIDDLGILEMESMQHIVSLFMSQQTDVGEESDYTIFSEGNASSHSSSSSNPFACNVTRVWDEYLTEMATYSNVSPAIFLDLVETVPSSSRPVHDQLYKAIHLYLKIHPQISETDRTNICKMLNCQKLSEENCFHAVRNEFMPLRMIVQAMYMHQLQAMCKPKQPSRSSSLRYTYLDPSSNNNNNDIRSYENKDSSLGLNLKRDGIFRQAAHLKFDLEETNSRLRSVEEEIKYMKEKLNHSFRKGASATSSDSTTGMPAPEEFSTKLKNMSDPKKSHGVNKGCGGGGLAQRFIRSLQKLRLDGIKKSKPKHTAQEGISENSCGQREKSNIEVEVNVDDGLVMDDDEMRHSRHRHPKRSIPVSFSCRDINFSVDESKSRRSTHGRSHSLS</sequence>
<keyword evidence="3" id="KW-0175">Coiled coil</keyword>
<feature type="region of interest" description="Disordered" evidence="4">
    <location>
        <begin position="31"/>
        <end position="56"/>
    </location>
</feature>
<dbReference type="OMA" id="QAMYMHQ"/>
<dbReference type="InterPro" id="IPR027356">
    <property type="entry name" value="NPH3_dom"/>
</dbReference>
<evidence type="ECO:0000313" key="7">
    <source>
        <dbReference type="EMBL" id="KAH9287854.1"/>
    </source>
</evidence>
<dbReference type="InterPro" id="IPR000210">
    <property type="entry name" value="BTB/POZ_dom"/>
</dbReference>
<dbReference type="PROSITE" id="PS50097">
    <property type="entry name" value="BTB"/>
    <property type="match status" value="1"/>
</dbReference>
<dbReference type="PROSITE" id="PS51649">
    <property type="entry name" value="NPH3"/>
    <property type="match status" value="1"/>
</dbReference>
<dbReference type="Pfam" id="PF00651">
    <property type="entry name" value="BTB"/>
    <property type="match status" value="1"/>
</dbReference>
<feature type="region of interest" description="Disordered" evidence="4">
    <location>
        <begin position="697"/>
        <end position="723"/>
    </location>
</feature>
<feature type="domain" description="BTB" evidence="5">
    <location>
        <begin position="100"/>
        <end position="163"/>
    </location>
</feature>
<dbReference type="Pfam" id="PF03000">
    <property type="entry name" value="NPH3"/>
    <property type="match status" value="1"/>
</dbReference>
<feature type="coiled-coil region" evidence="3">
    <location>
        <begin position="603"/>
        <end position="630"/>
    </location>
</feature>
<evidence type="ECO:0000256" key="4">
    <source>
        <dbReference type="SAM" id="MobiDB-lite"/>
    </source>
</evidence>
<evidence type="ECO:0000259" key="5">
    <source>
        <dbReference type="PROSITE" id="PS50097"/>
    </source>
</evidence>
<dbReference type="InterPro" id="IPR011333">
    <property type="entry name" value="SKP1/BTB/POZ_sf"/>
</dbReference>
<protein>
    <recommendedName>
        <fullName evidence="9">BTB/POZ domain-containing protein</fullName>
    </recommendedName>
</protein>
<feature type="compositionally biased region" description="Low complexity" evidence="4">
    <location>
        <begin position="639"/>
        <end position="648"/>
    </location>
</feature>
<dbReference type="EMBL" id="JAHRHJ020003813">
    <property type="protein sequence ID" value="KAH9287854.1"/>
    <property type="molecule type" value="Genomic_DNA"/>
</dbReference>
<dbReference type="Gene3D" id="3.30.710.10">
    <property type="entry name" value="Potassium Channel Kv1.1, Chain A"/>
    <property type="match status" value="1"/>
</dbReference>
<organism evidence="7 8">
    <name type="scientific">Taxus chinensis</name>
    <name type="common">Chinese yew</name>
    <name type="synonym">Taxus wallichiana var. chinensis</name>
    <dbReference type="NCBI Taxonomy" id="29808"/>
    <lineage>
        <taxon>Eukaryota</taxon>
        <taxon>Viridiplantae</taxon>
        <taxon>Streptophyta</taxon>
        <taxon>Embryophyta</taxon>
        <taxon>Tracheophyta</taxon>
        <taxon>Spermatophyta</taxon>
        <taxon>Pinopsida</taxon>
        <taxon>Pinidae</taxon>
        <taxon>Conifers II</taxon>
        <taxon>Cupressales</taxon>
        <taxon>Taxaceae</taxon>
        <taxon>Taxus</taxon>
    </lineage>
</organism>
<dbReference type="AlphaFoldDB" id="A0AA38C0U3"/>
<proteinExistence type="predicted"/>
<gene>
    <name evidence="7" type="ORF">KI387_031971</name>
</gene>
<dbReference type="SUPFAM" id="SSF54695">
    <property type="entry name" value="POZ domain"/>
    <property type="match status" value="1"/>
</dbReference>
<evidence type="ECO:0008006" key="9">
    <source>
        <dbReference type="Google" id="ProtNLM"/>
    </source>
</evidence>
<evidence type="ECO:0000256" key="2">
    <source>
        <dbReference type="ARBA" id="ARBA00022786"/>
    </source>
</evidence>
<feature type="region of interest" description="Disordered" evidence="4">
    <location>
        <begin position="634"/>
        <end position="677"/>
    </location>
</feature>
<evidence type="ECO:0000259" key="6">
    <source>
        <dbReference type="PROSITE" id="PS51649"/>
    </source>
</evidence>
<feature type="domain" description="NPH3" evidence="6">
    <location>
        <begin position="264"/>
        <end position="550"/>
    </location>
</feature>
<evidence type="ECO:0000313" key="8">
    <source>
        <dbReference type="Proteomes" id="UP000824469"/>
    </source>
</evidence>